<dbReference type="EMBL" id="MU267724">
    <property type="protein sequence ID" value="KAH7910185.1"/>
    <property type="molecule type" value="Genomic_DNA"/>
</dbReference>
<keyword evidence="2" id="KW-1185">Reference proteome</keyword>
<name>A0ACB8A9W9_9AGAM</name>
<reference evidence="1" key="1">
    <citation type="journal article" date="2021" name="New Phytol.">
        <title>Evolutionary innovations through gain and loss of genes in the ectomycorrhizal Boletales.</title>
        <authorList>
            <person name="Wu G."/>
            <person name="Miyauchi S."/>
            <person name="Morin E."/>
            <person name="Kuo A."/>
            <person name="Drula E."/>
            <person name="Varga T."/>
            <person name="Kohler A."/>
            <person name="Feng B."/>
            <person name="Cao Y."/>
            <person name="Lipzen A."/>
            <person name="Daum C."/>
            <person name="Hundley H."/>
            <person name="Pangilinan J."/>
            <person name="Johnson J."/>
            <person name="Barry K."/>
            <person name="LaButti K."/>
            <person name="Ng V."/>
            <person name="Ahrendt S."/>
            <person name="Min B."/>
            <person name="Choi I.G."/>
            <person name="Park H."/>
            <person name="Plett J.M."/>
            <person name="Magnuson J."/>
            <person name="Spatafora J.W."/>
            <person name="Nagy L.G."/>
            <person name="Henrissat B."/>
            <person name="Grigoriev I.V."/>
            <person name="Yang Z.L."/>
            <person name="Xu J."/>
            <person name="Martin F.M."/>
        </authorList>
    </citation>
    <scope>NUCLEOTIDE SEQUENCE</scope>
    <source>
        <strain evidence="1">ATCC 28755</strain>
    </source>
</reference>
<sequence>MVVGVQVYERRTVYSVDDTTAVIDCVVRHPLPPRPAKTAANANANTGTHASKKAKFDPASTSTTTTTTTTSKPPSTSRTPASNATPAPPQPPPPVTEIGYAVRVTGRVARHHDTRHHDTRHHDTRQLVADVLEPCASASEELWHLRRVARLHREVYGVARMPGAVCAPAPVVGGGGGVGVPPLSIPAPPVSASANTGAGILARGGLPVRGSGHAMGDGGPRTPTRPASPAPSMDSVSESAASSSAPCSPVKDTFSPVKHVHANDAPPAPVLKLRHPSRLHRRDLTANTFRMYVKHYMDYAPPEREPPACDRGRGYEDGDDPASLRTPTKKARGDDRTPRPGRRVNGKPPHIHPHHAAQPQAYALSHLRRVPELALLAARVVRRRARDLEKERREQERAREKEKATQRAGSSRDKPATTQPDREPPRLKMKRLFAWAAVKLYEEGAIVLWDGEGAVRRGGSVGAHASGGVSEDAGETSALWKTLNDTLFSVSSTSASTSVVCAEVDEMDLEVSDVDEGGKEEAYVPVTSRLLGRWVREAVVRMRGGGGGAKGSGGPSAADVAAYLRRVDGRWARVGVWAVEEAMELEGLL</sequence>
<dbReference type="Proteomes" id="UP000790377">
    <property type="component" value="Unassembled WGS sequence"/>
</dbReference>
<comment type="caution">
    <text evidence="1">The sequence shown here is derived from an EMBL/GenBank/DDBJ whole genome shotgun (WGS) entry which is preliminary data.</text>
</comment>
<protein>
    <submittedName>
        <fullName evidence="1">Uncharacterized protein</fullName>
    </submittedName>
</protein>
<gene>
    <name evidence="1" type="ORF">BJ138DRAFT_1193335</name>
</gene>
<evidence type="ECO:0000313" key="2">
    <source>
        <dbReference type="Proteomes" id="UP000790377"/>
    </source>
</evidence>
<evidence type="ECO:0000313" key="1">
    <source>
        <dbReference type="EMBL" id="KAH7910185.1"/>
    </source>
</evidence>
<accession>A0ACB8A9W9</accession>
<proteinExistence type="predicted"/>
<organism evidence="1 2">
    <name type="scientific">Hygrophoropsis aurantiaca</name>
    <dbReference type="NCBI Taxonomy" id="72124"/>
    <lineage>
        <taxon>Eukaryota</taxon>
        <taxon>Fungi</taxon>
        <taxon>Dikarya</taxon>
        <taxon>Basidiomycota</taxon>
        <taxon>Agaricomycotina</taxon>
        <taxon>Agaricomycetes</taxon>
        <taxon>Agaricomycetidae</taxon>
        <taxon>Boletales</taxon>
        <taxon>Coniophorineae</taxon>
        <taxon>Hygrophoropsidaceae</taxon>
        <taxon>Hygrophoropsis</taxon>
    </lineage>
</organism>